<feature type="transmembrane region" description="Helical" evidence="1">
    <location>
        <begin position="34"/>
        <end position="54"/>
    </location>
</feature>
<evidence type="ECO:0000313" key="3">
    <source>
        <dbReference type="EMBL" id="MDO6455104.1"/>
    </source>
</evidence>
<feature type="transmembrane region" description="Helical" evidence="1">
    <location>
        <begin position="101"/>
        <end position="121"/>
    </location>
</feature>
<evidence type="ECO:0000256" key="1">
    <source>
        <dbReference type="SAM" id="Phobius"/>
    </source>
</evidence>
<evidence type="ECO:0000259" key="2">
    <source>
        <dbReference type="Pfam" id="PF07331"/>
    </source>
</evidence>
<keyword evidence="1" id="KW-0812">Transmembrane</keyword>
<accession>A0AAW7XP81</accession>
<name>A0AAW7XP81_9GAMM</name>
<feature type="transmembrane region" description="Helical" evidence="1">
    <location>
        <begin position="128"/>
        <end position="147"/>
    </location>
</feature>
<dbReference type="Pfam" id="PF07331">
    <property type="entry name" value="TctB"/>
    <property type="match status" value="1"/>
</dbReference>
<evidence type="ECO:0000313" key="4">
    <source>
        <dbReference type="Proteomes" id="UP001169862"/>
    </source>
</evidence>
<dbReference type="AlphaFoldDB" id="A0AAW7XP81"/>
<sequence length="156" mass="17537">MILTVFGVGMAQSLSSLLEITIDFDQSHLYFPRIVMVLLAVLLLWIVVSNVGRIRAALSGEGTRFQFFEPHADKLRLVATLALIPLYFVAMDYIGQLIPNMGMGFLLASIPFMFLLSFVYLHQRTPKLIMLIGTNAIIAPLFVWFLLGQMFNISLP</sequence>
<dbReference type="EMBL" id="JAUOPG010000012">
    <property type="protein sequence ID" value="MDO6455104.1"/>
    <property type="molecule type" value="Genomic_DNA"/>
</dbReference>
<proteinExistence type="predicted"/>
<gene>
    <name evidence="3" type="ORF">Q4490_16145</name>
</gene>
<dbReference type="InterPro" id="IPR009936">
    <property type="entry name" value="DUF1468"/>
</dbReference>
<protein>
    <submittedName>
        <fullName evidence="3">Tripartite tricarboxylate transporter TctB family protein</fullName>
    </submittedName>
</protein>
<comment type="caution">
    <text evidence="3">The sequence shown here is derived from an EMBL/GenBank/DDBJ whole genome shotgun (WGS) entry which is preliminary data.</text>
</comment>
<feature type="domain" description="DUF1468" evidence="2">
    <location>
        <begin position="24"/>
        <end position="156"/>
    </location>
</feature>
<keyword evidence="1" id="KW-0472">Membrane</keyword>
<reference evidence="3" key="1">
    <citation type="submission" date="2023-07" db="EMBL/GenBank/DDBJ databases">
        <title>Genome content predicts the carbon catabolic preferences of heterotrophic bacteria.</title>
        <authorList>
            <person name="Gralka M."/>
        </authorList>
    </citation>
    <scope>NUCLEOTIDE SEQUENCE</scope>
    <source>
        <strain evidence="3">I2M16</strain>
    </source>
</reference>
<keyword evidence="1" id="KW-1133">Transmembrane helix</keyword>
<feature type="transmembrane region" description="Helical" evidence="1">
    <location>
        <begin position="75"/>
        <end position="95"/>
    </location>
</feature>
<organism evidence="3 4">
    <name type="scientific">Neptunomonas phycophila</name>
    <dbReference type="NCBI Taxonomy" id="1572645"/>
    <lineage>
        <taxon>Bacteria</taxon>
        <taxon>Pseudomonadati</taxon>
        <taxon>Pseudomonadota</taxon>
        <taxon>Gammaproteobacteria</taxon>
        <taxon>Oceanospirillales</taxon>
        <taxon>Oceanospirillaceae</taxon>
        <taxon>Neptunomonas</taxon>
    </lineage>
</organism>
<dbReference type="Proteomes" id="UP001169862">
    <property type="component" value="Unassembled WGS sequence"/>
</dbReference>